<dbReference type="GO" id="GO:0009279">
    <property type="term" value="C:cell outer membrane"/>
    <property type="evidence" value="ECO:0007669"/>
    <property type="project" value="UniProtKB-SubCell"/>
</dbReference>
<organism evidence="5 6">
    <name type="scientific">Butyricimonas faecalis</name>
    <dbReference type="NCBI Taxonomy" id="2093856"/>
    <lineage>
        <taxon>Bacteria</taxon>
        <taxon>Pseudomonadati</taxon>
        <taxon>Bacteroidota</taxon>
        <taxon>Bacteroidia</taxon>
        <taxon>Bacteroidales</taxon>
        <taxon>Odoribacteraceae</taxon>
        <taxon>Butyricimonas</taxon>
    </lineage>
</organism>
<evidence type="ECO:0000259" key="4">
    <source>
        <dbReference type="Pfam" id="PF14905"/>
    </source>
</evidence>
<reference evidence="5 6" key="1">
    <citation type="submission" date="2018-10" db="EMBL/GenBank/DDBJ databases">
        <title>Butyricimonas faecalis sp. nov., isolated from human faeces and emended description of the genus Butyricimonas.</title>
        <authorList>
            <person name="Le Roy T."/>
            <person name="Van der Smissen P."/>
            <person name="Paquot A."/>
            <person name="Delzenne N."/>
            <person name="Muccioli G."/>
            <person name="Collet J.-F."/>
            <person name="Cani P.D."/>
        </authorList>
    </citation>
    <scope>NUCLEOTIDE SEQUENCE [LARGE SCALE GENOMIC DNA]</scope>
    <source>
        <strain evidence="5 6">H184</strain>
    </source>
</reference>
<dbReference type="AlphaFoldDB" id="A0A3Q9INE6"/>
<gene>
    <name evidence="5" type="ORF">D8S85_10385</name>
</gene>
<dbReference type="Gene3D" id="2.40.170.20">
    <property type="entry name" value="TonB-dependent receptor, beta-barrel domain"/>
    <property type="match status" value="1"/>
</dbReference>
<dbReference type="InterPro" id="IPR036942">
    <property type="entry name" value="Beta-barrel_TonB_sf"/>
</dbReference>
<keyword evidence="6" id="KW-1185">Reference proteome</keyword>
<keyword evidence="3" id="KW-0998">Cell outer membrane</keyword>
<dbReference type="KEGG" id="buy:D8S85_10385"/>
<accession>A0A3Q9INE6</accession>
<name>A0A3Q9INE6_9BACT</name>
<dbReference type="Pfam" id="PF14905">
    <property type="entry name" value="OMP_b-brl_3"/>
    <property type="match status" value="1"/>
</dbReference>
<dbReference type="InterPro" id="IPR041700">
    <property type="entry name" value="OMP_b-brl_3"/>
</dbReference>
<evidence type="ECO:0000256" key="2">
    <source>
        <dbReference type="ARBA" id="ARBA00023136"/>
    </source>
</evidence>
<dbReference type="RefSeq" id="WP_106480637.1">
    <property type="nucleotide sequence ID" value="NZ_CP032819.1"/>
</dbReference>
<evidence type="ECO:0000313" key="6">
    <source>
        <dbReference type="Proteomes" id="UP000270673"/>
    </source>
</evidence>
<dbReference type="OrthoDB" id="905812at2"/>
<proteinExistence type="predicted"/>
<dbReference type="EMBL" id="CP032819">
    <property type="protein sequence ID" value="AZS29916.1"/>
    <property type="molecule type" value="Genomic_DNA"/>
</dbReference>
<comment type="subcellular location">
    <subcellularLocation>
        <location evidence="1">Cell outer membrane</location>
    </subcellularLocation>
</comment>
<dbReference type="SUPFAM" id="SSF56935">
    <property type="entry name" value="Porins"/>
    <property type="match status" value="1"/>
</dbReference>
<evidence type="ECO:0000256" key="1">
    <source>
        <dbReference type="ARBA" id="ARBA00004442"/>
    </source>
</evidence>
<protein>
    <submittedName>
        <fullName evidence="5">TonB-dependent receptor</fullName>
    </submittedName>
</protein>
<dbReference type="Proteomes" id="UP000270673">
    <property type="component" value="Chromosome"/>
</dbReference>
<evidence type="ECO:0000313" key="5">
    <source>
        <dbReference type="EMBL" id="AZS29916.1"/>
    </source>
</evidence>
<sequence>MKKRITQIIFSLLTFYTNADIYAQENEGKTKNPWSGSVSLNHDFTNNFTGNVNLGYTQKNWDLFLDYSGHSDRIEISSELFRSYSVETEQLIETEQHHLSHSFALQVDLRPSSHDLFLWNLKLQFPKITTNRDINNRTQAKEYNLHHRIAFSRKTIEGALFYKHVYEKDMHELSLNGVFSHTKDSRPSTYQIDDLLSYTTTGNEQPEFVRMQMDHLYTFANRGQLESGIQFFSRWNKTRYHLYDKGENPDSWLSRLNPNDGLNHKEYIYTAHLSYSRQPGESWHYKIGLLADYDITRTRLTETADKHDSDRFYFYPHLTLQYTPSEQQELAFHFTRKATRPDYTRLNPFTSPIDHQTFEQGNPLLRPEVSNRAEINYLLSGEKIQVNGNLYFTSIEKFITPVALLTEDNTLTLSYANGNMENKVGLDINLSGAPASWMTINPSISIVHAHTNGKFQSIDLHVDDFSWSGKLELTLNSKKHTEFQVLFSYQSPTKIPQFKMEENYYLDLAIKQGFFNDRLQISFSVSDVFDTSEWQARSNTNTYRLANYCKEATHAYWIGLTFNFNNFKSRPSTDNSHPQKRQVIQVGQ</sequence>
<keyword evidence="5" id="KW-0675">Receptor</keyword>
<feature type="domain" description="Outer membrane protein beta-barrel" evidence="4">
    <location>
        <begin position="166"/>
        <end position="548"/>
    </location>
</feature>
<keyword evidence="2" id="KW-0472">Membrane</keyword>
<evidence type="ECO:0000256" key="3">
    <source>
        <dbReference type="ARBA" id="ARBA00023237"/>
    </source>
</evidence>